<reference evidence="6 7" key="1">
    <citation type="journal article" date="2021" name="Elife">
        <title>Chloroplast acquisition without the gene transfer in kleptoplastic sea slugs, Plakobranchus ocellatus.</title>
        <authorList>
            <person name="Maeda T."/>
            <person name="Takahashi S."/>
            <person name="Yoshida T."/>
            <person name="Shimamura S."/>
            <person name="Takaki Y."/>
            <person name="Nagai Y."/>
            <person name="Toyoda A."/>
            <person name="Suzuki Y."/>
            <person name="Arimoto A."/>
            <person name="Ishii H."/>
            <person name="Satoh N."/>
            <person name="Nishiyama T."/>
            <person name="Hasebe M."/>
            <person name="Maruyama T."/>
            <person name="Minagawa J."/>
            <person name="Obokata J."/>
            <person name="Shigenobu S."/>
        </authorList>
    </citation>
    <scope>NUCLEOTIDE SEQUENCE [LARGE SCALE GENOMIC DNA]</scope>
</reference>
<dbReference type="PROSITE" id="PS51705">
    <property type="entry name" value="G_HFLX"/>
    <property type="match status" value="1"/>
</dbReference>
<keyword evidence="1" id="KW-0479">Metal-binding</keyword>
<comment type="caution">
    <text evidence="6">The sequence shown here is derived from an EMBL/GenBank/DDBJ whole genome shotgun (WGS) entry which is preliminary data.</text>
</comment>
<dbReference type="InterPro" id="IPR025121">
    <property type="entry name" value="GTPase_HflX_N"/>
</dbReference>
<dbReference type="InterPro" id="IPR030394">
    <property type="entry name" value="G_HFLX_dom"/>
</dbReference>
<feature type="domain" description="Hflx-type G" evidence="5">
    <location>
        <begin position="317"/>
        <end position="482"/>
    </location>
</feature>
<evidence type="ECO:0000256" key="2">
    <source>
        <dbReference type="ARBA" id="ARBA00022741"/>
    </source>
</evidence>
<protein>
    <submittedName>
        <fullName evidence="6">GTP-binding protein</fullName>
    </submittedName>
</protein>
<evidence type="ECO:0000256" key="4">
    <source>
        <dbReference type="ARBA" id="ARBA00023134"/>
    </source>
</evidence>
<dbReference type="Pfam" id="PF13167">
    <property type="entry name" value="GTP-bdg_N"/>
    <property type="match status" value="1"/>
</dbReference>
<name>A0AAV4E2Y3_9GAST</name>
<evidence type="ECO:0000256" key="3">
    <source>
        <dbReference type="ARBA" id="ARBA00022842"/>
    </source>
</evidence>
<dbReference type="GO" id="GO:0005737">
    <property type="term" value="C:cytoplasm"/>
    <property type="evidence" value="ECO:0007669"/>
    <property type="project" value="TreeGrafter"/>
</dbReference>
<dbReference type="GO" id="GO:0005525">
    <property type="term" value="F:GTP binding"/>
    <property type="evidence" value="ECO:0007669"/>
    <property type="project" value="UniProtKB-KW"/>
</dbReference>
<evidence type="ECO:0000313" key="7">
    <source>
        <dbReference type="Proteomes" id="UP000735302"/>
    </source>
</evidence>
<evidence type="ECO:0000259" key="5">
    <source>
        <dbReference type="PROSITE" id="PS51705"/>
    </source>
</evidence>
<dbReference type="PANTHER" id="PTHR10229:SF0">
    <property type="entry name" value="GTP-BINDING PROTEIN 6-RELATED"/>
    <property type="match status" value="1"/>
</dbReference>
<dbReference type="Gene3D" id="3.40.50.300">
    <property type="entry name" value="P-loop containing nucleotide triphosphate hydrolases"/>
    <property type="match status" value="1"/>
</dbReference>
<dbReference type="InterPro" id="IPR016496">
    <property type="entry name" value="GTPase_HflX"/>
</dbReference>
<keyword evidence="3" id="KW-0460">Magnesium</keyword>
<accession>A0AAV4E2Y3</accession>
<dbReference type="Pfam" id="PF01926">
    <property type="entry name" value="MMR_HSR1"/>
    <property type="match status" value="1"/>
</dbReference>
<dbReference type="Proteomes" id="UP000735302">
    <property type="component" value="Unassembled WGS sequence"/>
</dbReference>
<dbReference type="Gene3D" id="3.40.50.11060">
    <property type="entry name" value="GTPase HflX, N-terminal domain"/>
    <property type="match status" value="1"/>
</dbReference>
<dbReference type="EMBL" id="BLXT01008617">
    <property type="protein sequence ID" value="GFO50655.1"/>
    <property type="molecule type" value="Genomic_DNA"/>
</dbReference>
<gene>
    <name evidence="6" type="ORF">PoB_007716000</name>
</gene>
<evidence type="ECO:0000313" key="6">
    <source>
        <dbReference type="EMBL" id="GFO50655.1"/>
    </source>
</evidence>
<dbReference type="InterPro" id="IPR006073">
    <property type="entry name" value="GTP-bd"/>
</dbReference>
<proteinExistence type="predicted"/>
<keyword evidence="7" id="KW-1185">Reference proteome</keyword>
<dbReference type="CDD" id="cd01878">
    <property type="entry name" value="HflX"/>
    <property type="match status" value="1"/>
</dbReference>
<keyword evidence="2" id="KW-0547">Nucleotide-binding</keyword>
<dbReference type="AlphaFoldDB" id="A0AAV4E2Y3"/>
<dbReference type="Pfam" id="PF16360">
    <property type="entry name" value="GTP-bdg_M"/>
    <property type="match status" value="1"/>
</dbReference>
<dbReference type="GO" id="GO:0043022">
    <property type="term" value="F:ribosome binding"/>
    <property type="evidence" value="ECO:0007669"/>
    <property type="project" value="TreeGrafter"/>
</dbReference>
<dbReference type="SUPFAM" id="SSF52540">
    <property type="entry name" value="P-loop containing nucleoside triphosphate hydrolases"/>
    <property type="match status" value="1"/>
</dbReference>
<dbReference type="NCBIfam" id="TIGR03156">
    <property type="entry name" value="GTP_HflX"/>
    <property type="match status" value="1"/>
</dbReference>
<dbReference type="InterPro" id="IPR032305">
    <property type="entry name" value="GTP-bd_M"/>
</dbReference>
<organism evidence="6 7">
    <name type="scientific">Plakobranchus ocellatus</name>
    <dbReference type="NCBI Taxonomy" id="259542"/>
    <lineage>
        <taxon>Eukaryota</taxon>
        <taxon>Metazoa</taxon>
        <taxon>Spiralia</taxon>
        <taxon>Lophotrochozoa</taxon>
        <taxon>Mollusca</taxon>
        <taxon>Gastropoda</taxon>
        <taxon>Heterobranchia</taxon>
        <taxon>Euthyneura</taxon>
        <taxon>Panpulmonata</taxon>
        <taxon>Sacoglossa</taxon>
        <taxon>Placobranchoidea</taxon>
        <taxon>Plakobranchidae</taxon>
        <taxon>Plakobranchus</taxon>
    </lineage>
</organism>
<dbReference type="PANTHER" id="PTHR10229">
    <property type="entry name" value="GTP-BINDING PROTEIN HFLX"/>
    <property type="match status" value="1"/>
</dbReference>
<dbReference type="FunFam" id="3.40.50.300:FF:000886">
    <property type="entry name" value="Putative GTP-binding protein 6"/>
    <property type="match status" value="1"/>
</dbReference>
<evidence type="ECO:0000256" key="1">
    <source>
        <dbReference type="ARBA" id="ARBA00022723"/>
    </source>
</evidence>
<sequence>MAQQGVANKSIFQFWTCMNKANKIDIVGRQPKFWATMCRKFNSASIADNQRPSTCRRKLLCFNKSIKRISALSHQLYLRQFSASSGLRSNDQDLTSEERDEKEYAAFLRELSCIPGMGHRVLVIQPDIKTGPRRYVTTSKELKLEETCALVRSLNNWKVVEKRIVRTDRDKKSRVFGSHNFKALAEDIRAKSTITAVVVGIDRLTGLQVSRLQTAWGLPVFDRYTLVLQIFKEHAQSEEARLQVALAEVPYVRSRLSLIRGGFDAGTTTFIGGSTSLDSDKRRFLLQRREVTLKKQLEKFHKSRQEKRLLRVKQNMPTVAVVGYTNAGKTTLIKALTHDDTMTPENRLFATLDVSTHKGQLASLLKVTFIDTIGFISDMPITLLDAFRATLEDALMADLVVHVRDTSHPDFKLQVVSVHRMLSKILNENMMRNILEVNNKVDLLSEKQREDLDADVVQVSAATSQGLAELGSRIEANLLASTSHSEKTFRIPNNGIILKWLYNEAAVKSVHTDPQDSQRLIVRVIISKAAYGKFQARFHQKQ</sequence>
<dbReference type="InterPro" id="IPR042108">
    <property type="entry name" value="GTPase_HflX_N_sf"/>
</dbReference>
<keyword evidence="4" id="KW-0342">GTP-binding</keyword>
<dbReference type="GO" id="GO:0046872">
    <property type="term" value="F:metal ion binding"/>
    <property type="evidence" value="ECO:0007669"/>
    <property type="project" value="UniProtKB-KW"/>
</dbReference>
<dbReference type="InterPro" id="IPR027417">
    <property type="entry name" value="P-loop_NTPase"/>
</dbReference>